<feature type="compositionally biased region" description="Basic and acidic residues" evidence="3">
    <location>
        <begin position="9"/>
        <end position="20"/>
    </location>
</feature>
<dbReference type="HAMAP" id="MF_00342">
    <property type="entry name" value="UPF0147"/>
    <property type="match status" value="1"/>
</dbReference>
<evidence type="ECO:0000256" key="2">
    <source>
        <dbReference type="HAMAP-Rule" id="MF_00342"/>
    </source>
</evidence>
<dbReference type="InterPro" id="IPR023130">
    <property type="entry name" value="Ta0600-like_sf"/>
</dbReference>
<dbReference type="KEGG" id="ncv:NCAV_0890"/>
<sequence length="102" mass="11571">MVISLASRRQQEKQEKERENKEKILKAVSILMSVADNTMTPKQVRQSIKDIINNLKDEKIDAGVRAANAISMLDELTQSPNVPSHMRVTLWQVVSVLESIRT</sequence>
<comment type="similarity">
    <text evidence="1 2">Belongs to the UPF0147 family.</text>
</comment>
<dbReference type="InterPro" id="IPR005354">
    <property type="entry name" value="UPF0147"/>
</dbReference>
<evidence type="ECO:0000256" key="1">
    <source>
        <dbReference type="ARBA" id="ARBA00005958"/>
    </source>
</evidence>
<accession>A0A2K5AR13</accession>
<dbReference type="EMBL" id="LT981265">
    <property type="protein sequence ID" value="SPC34067.1"/>
    <property type="molecule type" value="Genomic_DNA"/>
</dbReference>
<keyword evidence="5" id="KW-1185">Reference proteome</keyword>
<dbReference type="SUPFAM" id="SSF158436">
    <property type="entry name" value="Ta0600-like"/>
    <property type="match status" value="1"/>
</dbReference>
<reference evidence="5" key="1">
    <citation type="submission" date="2018-01" db="EMBL/GenBank/DDBJ databases">
        <authorList>
            <person name="Kerou L M."/>
        </authorList>
    </citation>
    <scope>NUCLEOTIDE SEQUENCE [LARGE SCALE GENOMIC DNA]</scope>
    <source>
        <strain evidence="5">SCU2</strain>
    </source>
</reference>
<evidence type="ECO:0000313" key="5">
    <source>
        <dbReference type="Proteomes" id="UP000236248"/>
    </source>
</evidence>
<organism evidence="4 5">
    <name type="scientific">Candidatus Nitrosocaldus cavascurensis</name>
    <dbReference type="NCBI Taxonomy" id="2058097"/>
    <lineage>
        <taxon>Archaea</taxon>
        <taxon>Nitrososphaerota</taxon>
        <taxon>Nitrososphaeria</taxon>
        <taxon>Candidatus Nitrosocaldales</taxon>
        <taxon>Candidatus Nitrosocaldaceae</taxon>
        <taxon>Candidatus Nitrosocaldus</taxon>
    </lineage>
</organism>
<dbReference type="Pfam" id="PF03685">
    <property type="entry name" value="UPF0147"/>
    <property type="match status" value="1"/>
</dbReference>
<feature type="region of interest" description="Disordered" evidence="3">
    <location>
        <begin position="1"/>
        <end position="20"/>
    </location>
</feature>
<evidence type="ECO:0000313" key="4">
    <source>
        <dbReference type="EMBL" id="SPC34067.1"/>
    </source>
</evidence>
<protein>
    <recommendedName>
        <fullName evidence="2">UPF0147 protein NCAV_0890</fullName>
    </recommendedName>
</protein>
<name>A0A2K5AR13_9ARCH</name>
<dbReference type="Gene3D" id="1.20.1440.50">
    <property type="entry name" value="Ta0600-like"/>
    <property type="match status" value="1"/>
</dbReference>
<dbReference type="AlphaFoldDB" id="A0A2K5AR13"/>
<evidence type="ECO:0000256" key="3">
    <source>
        <dbReference type="SAM" id="MobiDB-lite"/>
    </source>
</evidence>
<proteinExistence type="inferred from homology"/>
<dbReference type="Proteomes" id="UP000236248">
    <property type="component" value="Chromosome NCAV"/>
</dbReference>
<gene>
    <name evidence="4" type="ORF">NCAV_0890</name>
</gene>